<dbReference type="PROSITE" id="PS50236">
    <property type="entry name" value="CHCR"/>
    <property type="match status" value="1"/>
</dbReference>
<keyword evidence="2" id="KW-0813">Transport</keyword>
<dbReference type="GeneID" id="16067817"/>
<dbReference type="GO" id="GO:0016020">
    <property type="term" value="C:membrane"/>
    <property type="evidence" value="ECO:0007669"/>
    <property type="project" value="TreeGrafter"/>
</dbReference>
<evidence type="ECO:0000259" key="6">
    <source>
        <dbReference type="PROSITE" id="PS50219"/>
    </source>
</evidence>
<dbReference type="PROSITE" id="PS50219">
    <property type="entry name" value="CNH"/>
    <property type="match status" value="1"/>
</dbReference>
<comment type="subcellular location">
    <subcellularLocation>
        <location evidence="1">Cytoplasm</location>
    </subcellularLocation>
</comment>
<dbReference type="AlphaFoldDB" id="F2TWU8"/>
<organism evidence="8">
    <name type="scientific">Salpingoeca rosetta (strain ATCC 50818 / BSB-021)</name>
    <dbReference type="NCBI Taxonomy" id="946362"/>
    <lineage>
        <taxon>Eukaryota</taxon>
        <taxon>Choanoflagellata</taxon>
        <taxon>Craspedida</taxon>
        <taxon>Salpingoecidae</taxon>
        <taxon>Salpingoeca</taxon>
    </lineage>
</organism>
<dbReference type="OrthoDB" id="10258882at2759"/>
<dbReference type="Pfam" id="PF10366">
    <property type="entry name" value="Vps39_1"/>
    <property type="match status" value="1"/>
</dbReference>
<dbReference type="InterPro" id="IPR001180">
    <property type="entry name" value="CNH_dom"/>
</dbReference>
<dbReference type="STRING" id="946362.F2TWU8"/>
<evidence type="ECO:0000256" key="1">
    <source>
        <dbReference type="ARBA" id="ARBA00004496"/>
    </source>
</evidence>
<keyword evidence="8" id="KW-1185">Reference proteome</keyword>
<dbReference type="Pfam" id="PF00780">
    <property type="entry name" value="CNH"/>
    <property type="match status" value="1"/>
</dbReference>
<evidence type="ECO:0000313" key="8">
    <source>
        <dbReference type="Proteomes" id="UP000007799"/>
    </source>
</evidence>
<dbReference type="InterPro" id="IPR000547">
    <property type="entry name" value="Clathrin_H-chain/VPS_repeat"/>
</dbReference>
<dbReference type="InterPro" id="IPR032914">
    <property type="entry name" value="Vam6/VPS39/TRAP1"/>
</dbReference>
<dbReference type="EMBL" id="GL832955">
    <property type="protein sequence ID" value="EGD72544.1"/>
    <property type="molecule type" value="Genomic_DNA"/>
</dbReference>
<reference evidence="7" key="1">
    <citation type="submission" date="2009-08" db="EMBL/GenBank/DDBJ databases">
        <title>Annotation of Salpingoeca rosetta.</title>
        <authorList>
            <consortium name="The Broad Institute Genome Sequencing Platform"/>
            <person name="Russ C."/>
            <person name="Cuomo C."/>
            <person name="Burger G."/>
            <person name="Gray M.W."/>
            <person name="Holland P.W.H."/>
            <person name="King N."/>
            <person name="Lang F.B.F."/>
            <person name="Roger A.J."/>
            <person name="Ruiz-Trillo I."/>
            <person name="Young S.K."/>
            <person name="Zeng Q."/>
            <person name="Gargeya S."/>
            <person name="Alvarado L."/>
            <person name="Berlin A."/>
            <person name="Chapman S.B."/>
            <person name="Chen Z."/>
            <person name="Freedman E."/>
            <person name="Gellesch M."/>
            <person name="Goldberg J."/>
            <person name="Griggs A."/>
            <person name="Gujja S."/>
            <person name="Heilman E."/>
            <person name="Heiman D."/>
            <person name="Howarth C."/>
            <person name="Mehta T."/>
            <person name="Neiman D."/>
            <person name="Pearson M."/>
            <person name="Roberts A."/>
            <person name="Saif S."/>
            <person name="Shea T."/>
            <person name="Shenoy N."/>
            <person name="Sisk P."/>
            <person name="Stolte C."/>
            <person name="Sykes S."/>
            <person name="White J."/>
            <person name="Yandava C."/>
            <person name="Haas B."/>
            <person name="Nusbaum C."/>
            <person name="Birren B."/>
        </authorList>
    </citation>
    <scope>NUCLEOTIDE SEQUENCE [LARGE SCALE GENOMIC DNA]</scope>
    <source>
        <strain evidence="7">ATCC 50818</strain>
    </source>
</reference>
<evidence type="ECO:0000256" key="4">
    <source>
        <dbReference type="ARBA" id="ARBA00022927"/>
    </source>
</evidence>
<dbReference type="Proteomes" id="UP000007799">
    <property type="component" value="Unassembled WGS sequence"/>
</dbReference>
<dbReference type="InterPro" id="IPR019452">
    <property type="entry name" value="VPS39/TGF_beta_rcpt-assoc_1"/>
</dbReference>
<sequence length="904" mass="102293">MALHAFELLQLLPAVANNKASVVASALDMWEDSLWIGTNEGHIVYHHLTSELSSGQTKTIKCNYKKQTTIIPHKPITQLTVAPRQRKLLVLSESCLYILFMDNLNHMESHKHVQLKNVSRFCVDRSHDPTEDGVFEITVVFKKGAIKSYELVGNVLTPNKRLKEFREAQEILDMEREGRALLVAQRDAYYRIDLLTTSKKHITNVGTATPRVKWLQQNEFLVVHGAGAQALAICIQANGEPLRSPMQWVEGPTSIAFTYPYVVGMYPSVGTLSVFSILDLAPVQVFDCKEPTMLFDVADGQILVARGRSVLLLALTSFHAQISHLISEGLVDEALTLMEATISKELEEVDDANEADEIKKKRRRLRRDAGLALLGQRNFKRGFELLQKALTPPGALLPLFPLLSTGALKVKQTRISASAPFSSIDDIVESDEQRAQAYISLARYMEAVRSKLTRNDLVTVDTALVIIYAMYEGESLNAFVAREDTQCNIEQCASFLASKKKLHALACLHAQAGQYRKALEIWRSLQEDATQVDPDYPGVEYVIDVLSNMDASNPTQVRDLVFRNIDWILPIAPEACVHIFTAKSNTENQHLFPPPAVLDRLADFHTAKMIYLEYLVLTMKSEDEHYHTTLAMMLLDAVKRTRLENDNKRRVNVPVDEEKLASLRHRFQRVLKSSKRYDVDKLNRFLDDTDFHAERAIVYGRAGQHEKALRLLVYDVEDHRLAEEYCNETTEGDRKMRQYLFRLLLQVYLHPSEGKHPMTAEAVKMLNSDLSDLNVVDVLKIIPDHWSLSVVGNFLRQAIRSDVHYLRTTQLTKGLARSENTQLHKERMMLHQQRVVMDEEHAKCMVCGRDLAPNGQVGPFVRYPNAIITCLGCGSDPYVCPKTGKRFSTRHKTVHKATASSSDV</sequence>
<evidence type="ECO:0000313" key="7">
    <source>
        <dbReference type="EMBL" id="EGD72544.1"/>
    </source>
</evidence>
<feature type="repeat" description="CHCR" evidence="5">
    <location>
        <begin position="585"/>
        <end position="753"/>
    </location>
</feature>
<dbReference type="OMA" id="WVLKKQF"/>
<gene>
    <name evidence="7" type="ORF">PTSG_00567</name>
</gene>
<dbReference type="RefSeq" id="XP_004999113.1">
    <property type="nucleotide sequence ID" value="XM_004999056.1"/>
</dbReference>
<dbReference type="KEGG" id="sre:PTSG_00567"/>
<feature type="domain" description="CNH" evidence="6">
    <location>
        <begin position="21"/>
        <end position="301"/>
    </location>
</feature>
<dbReference type="eggNOG" id="KOG2063">
    <property type="taxonomic scope" value="Eukaryota"/>
</dbReference>
<dbReference type="PANTHER" id="PTHR12894">
    <property type="entry name" value="CNH DOMAIN CONTAINING"/>
    <property type="match status" value="1"/>
</dbReference>
<evidence type="ECO:0000256" key="5">
    <source>
        <dbReference type="PROSITE-ProRule" id="PRU01006"/>
    </source>
</evidence>
<keyword evidence="3" id="KW-0963">Cytoplasm</keyword>
<keyword evidence="4" id="KW-0653">Protein transport</keyword>
<dbReference type="PANTHER" id="PTHR12894:SF27">
    <property type="entry name" value="TRANSFORMING GROWTH FACTOR-BETA RECEPTOR-ASSOCIATED PROTEIN 1"/>
    <property type="match status" value="1"/>
</dbReference>
<evidence type="ECO:0000256" key="2">
    <source>
        <dbReference type="ARBA" id="ARBA00022448"/>
    </source>
</evidence>
<dbReference type="GO" id="GO:0006886">
    <property type="term" value="P:intracellular protein transport"/>
    <property type="evidence" value="ECO:0007669"/>
    <property type="project" value="UniProtKB-UniRule"/>
</dbReference>
<dbReference type="GO" id="GO:0034058">
    <property type="term" value="P:endosomal vesicle fusion"/>
    <property type="evidence" value="ECO:0007669"/>
    <property type="project" value="TreeGrafter"/>
</dbReference>
<protein>
    <recommendedName>
        <fullName evidence="6">CNH domain-containing protein</fullName>
    </recommendedName>
</protein>
<dbReference type="GO" id="GO:0005737">
    <property type="term" value="C:cytoplasm"/>
    <property type="evidence" value="ECO:0007669"/>
    <property type="project" value="UniProtKB-SubCell"/>
</dbReference>
<name>F2TWU8_SALR5</name>
<evidence type="ECO:0000256" key="3">
    <source>
        <dbReference type="ARBA" id="ARBA00022490"/>
    </source>
</evidence>
<accession>F2TWU8</accession>
<dbReference type="GO" id="GO:0006914">
    <property type="term" value="P:autophagy"/>
    <property type="evidence" value="ECO:0007669"/>
    <property type="project" value="TreeGrafter"/>
</dbReference>
<dbReference type="FunCoup" id="F2TWU8">
    <property type="interactions" value="1028"/>
</dbReference>
<dbReference type="InParanoid" id="F2TWU8"/>
<proteinExistence type="predicted"/>